<dbReference type="Proteomes" id="UP000524451">
    <property type="component" value="Unassembled WGS sequence"/>
</dbReference>
<gene>
    <name evidence="1" type="primary">Mcm7_0</name>
    <name evidence="1" type="ORF">CETCET_R16363</name>
</gene>
<proteinExistence type="predicted"/>
<dbReference type="EMBL" id="VZUI01028646">
    <property type="protein sequence ID" value="NXU98549.1"/>
    <property type="molecule type" value="Genomic_DNA"/>
</dbReference>
<comment type="caution">
    <text evidence="1">The sequence shown here is derived from an EMBL/GenBank/DDBJ whole genome shotgun (WGS) entry which is preliminary data.</text>
</comment>
<evidence type="ECO:0000313" key="1">
    <source>
        <dbReference type="EMBL" id="NXU98549.1"/>
    </source>
</evidence>
<reference evidence="1 2" key="1">
    <citation type="submission" date="2019-09" db="EMBL/GenBank/DDBJ databases">
        <title>Bird 10,000 Genomes (B10K) Project - Family phase.</title>
        <authorList>
            <person name="Zhang G."/>
        </authorList>
    </citation>
    <scope>NUCLEOTIDE SEQUENCE [LARGE SCALE GENOMIC DNA]</scope>
    <source>
        <strain evidence="1">OUT-0056</strain>
        <tissue evidence="1">Blood</tissue>
    </source>
</reference>
<accession>A0A7L3Q554</accession>
<dbReference type="Pfam" id="PF24901">
    <property type="entry name" value="WHD_MCM7"/>
    <property type="match status" value="1"/>
</dbReference>
<keyword evidence="2" id="KW-1185">Reference proteome</keyword>
<feature type="non-terminal residue" evidence="1">
    <location>
        <position position="104"/>
    </location>
</feature>
<sequence>ARLRLGSAVEREDVSEALRLLEAARDSLRGDPDPAQRCPRPSEAIFGVLRELGGPGGRSVPLPQALQVLGARGFTPGQVSAALAEYEELNVLQVNPSRSTLTFV</sequence>
<name>A0A7L3Q554_9SYLV</name>
<organism evidence="1 2">
    <name type="scientific">Cettia cetti</name>
    <dbReference type="NCBI Taxonomy" id="68486"/>
    <lineage>
        <taxon>Eukaryota</taxon>
        <taxon>Metazoa</taxon>
        <taxon>Chordata</taxon>
        <taxon>Craniata</taxon>
        <taxon>Vertebrata</taxon>
        <taxon>Euteleostomi</taxon>
        <taxon>Archelosauria</taxon>
        <taxon>Archosauria</taxon>
        <taxon>Dinosauria</taxon>
        <taxon>Saurischia</taxon>
        <taxon>Theropoda</taxon>
        <taxon>Coelurosauria</taxon>
        <taxon>Aves</taxon>
        <taxon>Neognathae</taxon>
        <taxon>Neoaves</taxon>
        <taxon>Telluraves</taxon>
        <taxon>Australaves</taxon>
        <taxon>Passeriformes</taxon>
        <taxon>Sylvioidea</taxon>
        <taxon>Sylviidae</taxon>
        <taxon>Acrocephalinae</taxon>
        <taxon>Cettia</taxon>
    </lineage>
</organism>
<feature type="non-terminal residue" evidence="1">
    <location>
        <position position="1"/>
    </location>
</feature>
<protein>
    <submittedName>
        <fullName evidence="1">MCM7 factor</fullName>
    </submittedName>
</protein>
<dbReference type="AlphaFoldDB" id="A0A7L3Q554"/>
<evidence type="ECO:0000313" key="2">
    <source>
        <dbReference type="Proteomes" id="UP000524451"/>
    </source>
</evidence>